<gene>
    <name evidence="3" type="ORF">SOIL9_29060</name>
</gene>
<protein>
    <recommendedName>
        <fullName evidence="5">Rhamnogalacturonan lyase domain-containing protein</fullName>
    </recommendedName>
</protein>
<name>A0A6P2D0A3_9BACT</name>
<dbReference type="AlphaFoldDB" id="A0A6P2D0A3"/>
<dbReference type="RefSeq" id="WP_162669300.1">
    <property type="nucleotide sequence ID" value="NZ_LR593886.1"/>
</dbReference>
<evidence type="ECO:0000256" key="1">
    <source>
        <dbReference type="SAM" id="MobiDB-lite"/>
    </source>
</evidence>
<reference evidence="3 4" key="1">
    <citation type="submission" date="2019-05" db="EMBL/GenBank/DDBJ databases">
        <authorList>
            <consortium name="Science for Life Laboratories"/>
        </authorList>
    </citation>
    <scope>NUCLEOTIDE SEQUENCE [LARGE SCALE GENOMIC DNA]</scope>
    <source>
        <strain evidence="3">Soil9</strain>
    </source>
</reference>
<proteinExistence type="predicted"/>
<dbReference type="KEGG" id="gms:SOIL9_29060"/>
<sequence>MPRCLFGLLAPFALFATGCGSEPPAVAGTPQNATPTSDKPSDFRPGACGKVTGFVTWTGAVPDVPPVTDVRPRADGAGLETRTLTPPYAPRIDRFTHALGGAVVYLREVNPARAKPWDLPPVAVEIRDSQIVVKQGDRPSTRVGFVRRGEAVKFQSSEPVFHVLRGRGAAFFALPFPDADKPLERQFDTYGRIELTSAAGFPWHAADLFVCDHPYYTVSEADGRFQFTQVPEGTYDLVVWHPNWAVTAKERNPETGLVNRIVYGPPLENSRPVEVTSGRTSPANLTLPK</sequence>
<dbReference type="InterPro" id="IPR013784">
    <property type="entry name" value="Carb-bd-like_fold"/>
</dbReference>
<keyword evidence="3" id="KW-0449">Lipoprotein</keyword>
<evidence type="ECO:0000256" key="2">
    <source>
        <dbReference type="SAM" id="SignalP"/>
    </source>
</evidence>
<dbReference type="GO" id="GO:0030246">
    <property type="term" value="F:carbohydrate binding"/>
    <property type="evidence" value="ECO:0007669"/>
    <property type="project" value="InterPro"/>
</dbReference>
<evidence type="ECO:0008006" key="5">
    <source>
        <dbReference type="Google" id="ProtNLM"/>
    </source>
</evidence>
<feature type="region of interest" description="Disordered" evidence="1">
    <location>
        <begin position="25"/>
        <end position="44"/>
    </location>
</feature>
<dbReference type="Proteomes" id="UP000464178">
    <property type="component" value="Chromosome"/>
</dbReference>
<dbReference type="PROSITE" id="PS51257">
    <property type="entry name" value="PROKAR_LIPOPROTEIN"/>
    <property type="match status" value="1"/>
</dbReference>
<feature type="signal peptide" evidence="2">
    <location>
        <begin position="1"/>
        <end position="27"/>
    </location>
</feature>
<evidence type="ECO:0000313" key="4">
    <source>
        <dbReference type="Proteomes" id="UP000464178"/>
    </source>
</evidence>
<organism evidence="3 4">
    <name type="scientific">Gemmata massiliana</name>
    <dbReference type="NCBI Taxonomy" id="1210884"/>
    <lineage>
        <taxon>Bacteria</taxon>
        <taxon>Pseudomonadati</taxon>
        <taxon>Planctomycetota</taxon>
        <taxon>Planctomycetia</taxon>
        <taxon>Gemmatales</taxon>
        <taxon>Gemmataceae</taxon>
        <taxon>Gemmata</taxon>
    </lineage>
</organism>
<feature type="chain" id="PRO_5026813036" description="Rhamnogalacturonan lyase domain-containing protein" evidence="2">
    <location>
        <begin position="28"/>
        <end position="289"/>
    </location>
</feature>
<feature type="compositionally biased region" description="Polar residues" evidence="1">
    <location>
        <begin position="29"/>
        <end position="38"/>
    </location>
</feature>
<dbReference type="EMBL" id="LR593886">
    <property type="protein sequence ID" value="VTR94808.1"/>
    <property type="molecule type" value="Genomic_DNA"/>
</dbReference>
<dbReference type="SUPFAM" id="SSF49452">
    <property type="entry name" value="Starch-binding domain-like"/>
    <property type="match status" value="1"/>
</dbReference>
<accession>A0A6P2D0A3</accession>
<evidence type="ECO:0000313" key="3">
    <source>
        <dbReference type="EMBL" id="VTR94808.1"/>
    </source>
</evidence>
<keyword evidence="3" id="KW-0176">Collagen</keyword>
<dbReference type="Gene3D" id="2.60.40.1120">
    <property type="entry name" value="Carboxypeptidase-like, regulatory domain"/>
    <property type="match status" value="1"/>
</dbReference>
<keyword evidence="4" id="KW-1185">Reference proteome</keyword>
<keyword evidence="2" id="KW-0732">Signal</keyword>